<protein>
    <submittedName>
        <fullName evidence="1">Uncharacterized protein</fullName>
    </submittedName>
</protein>
<dbReference type="AlphaFoldDB" id="A0A5E7V8X6"/>
<accession>A0A5E7V8X6</accession>
<name>A0A5E7V8X6_PSEFL</name>
<dbReference type="EMBL" id="CABVJG010000014">
    <property type="protein sequence ID" value="VVQ18690.1"/>
    <property type="molecule type" value="Genomic_DNA"/>
</dbReference>
<sequence length="299" mass="34323">MDVYKLLPSDTGFRYINRDNFEEDTKRRERWYRPNSGGADSHFAVCPVCDNPIQIINLYPKIIHTLPTYGKHTCKTIPDLAHDDPVTRERCPYFKPQKHEPTDRKPGPDATTTKILTILIEQFDRVVFLLRQQTGISLSVTKLRSMLETYRKETGYLYTGATVMNVPWVFAYMSNAVPLFAQHIRGNTKLINDIQSRVPGADVDANGRVGKKTGTHQWFDLTVSYIHHRFVKAQEEGGLKEHMTLVVSCESKGTLVNIYKEKIEFDYQYFQNLIGQAEGIGRRDLKLVELAREVLGDLI</sequence>
<dbReference type="Proteomes" id="UP000412311">
    <property type="component" value="Unassembled WGS sequence"/>
</dbReference>
<gene>
    <name evidence="1" type="ORF">PS925_04477</name>
</gene>
<evidence type="ECO:0000313" key="2">
    <source>
        <dbReference type="Proteomes" id="UP000412311"/>
    </source>
</evidence>
<organism evidence="1 2">
    <name type="scientific">Pseudomonas fluorescens</name>
    <dbReference type="NCBI Taxonomy" id="294"/>
    <lineage>
        <taxon>Bacteria</taxon>
        <taxon>Pseudomonadati</taxon>
        <taxon>Pseudomonadota</taxon>
        <taxon>Gammaproteobacteria</taxon>
        <taxon>Pseudomonadales</taxon>
        <taxon>Pseudomonadaceae</taxon>
        <taxon>Pseudomonas</taxon>
    </lineage>
</organism>
<proteinExistence type="predicted"/>
<evidence type="ECO:0000313" key="1">
    <source>
        <dbReference type="EMBL" id="VVQ18690.1"/>
    </source>
</evidence>
<reference evidence="1 2" key="1">
    <citation type="submission" date="2019-09" db="EMBL/GenBank/DDBJ databases">
        <authorList>
            <person name="Chandra G."/>
            <person name="Truman W A."/>
        </authorList>
    </citation>
    <scope>NUCLEOTIDE SEQUENCE [LARGE SCALE GENOMIC DNA]</scope>
    <source>
        <strain evidence="1">PS925</strain>
    </source>
</reference>
<dbReference type="RefSeq" id="WP_150794869.1">
    <property type="nucleotide sequence ID" value="NZ_CABVJG010000014.1"/>
</dbReference>